<sequence>MKAKEQGKDSTGQKEAKKLKKLKEGNPGDRQDRSGDPRPMGGSRRSGPAKSSHRPPSTDDQYGPWVDPRSVDVVSWVGK</sequence>
<evidence type="ECO:0000313" key="3">
    <source>
        <dbReference type="Proteomes" id="UP000011115"/>
    </source>
</evidence>
<reference evidence="2" key="2">
    <citation type="submission" date="2015-06" db="UniProtKB">
        <authorList>
            <consortium name="EnsemblPlants"/>
        </authorList>
    </citation>
    <scope>IDENTIFICATION</scope>
    <source>
        <strain evidence="2">DM1-3 516 R44</strain>
    </source>
</reference>
<organism evidence="2 3">
    <name type="scientific">Solanum tuberosum</name>
    <name type="common">Potato</name>
    <dbReference type="NCBI Taxonomy" id="4113"/>
    <lineage>
        <taxon>Eukaryota</taxon>
        <taxon>Viridiplantae</taxon>
        <taxon>Streptophyta</taxon>
        <taxon>Embryophyta</taxon>
        <taxon>Tracheophyta</taxon>
        <taxon>Spermatophyta</taxon>
        <taxon>Magnoliopsida</taxon>
        <taxon>eudicotyledons</taxon>
        <taxon>Gunneridae</taxon>
        <taxon>Pentapetalae</taxon>
        <taxon>asterids</taxon>
        <taxon>lamiids</taxon>
        <taxon>Solanales</taxon>
        <taxon>Solanaceae</taxon>
        <taxon>Solanoideae</taxon>
        <taxon>Solaneae</taxon>
        <taxon>Solanum</taxon>
    </lineage>
</organism>
<dbReference type="Gramene" id="PGSC0003DMT400094390">
    <property type="protein sequence ID" value="PGSC0003DMT400094390"/>
    <property type="gene ID" value="PGSC0003DMG400043961"/>
</dbReference>
<feature type="region of interest" description="Disordered" evidence="1">
    <location>
        <begin position="1"/>
        <end position="68"/>
    </location>
</feature>
<dbReference type="AlphaFoldDB" id="M1DU18"/>
<dbReference type="Proteomes" id="UP000011115">
    <property type="component" value="Unassembled WGS sequence"/>
</dbReference>
<dbReference type="PaxDb" id="4113-PGSC0003DMT400094390"/>
<accession>M1DU18</accession>
<protein>
    <submittedName>
        <fullName evidence="2">Uncharacterized protein</fullName>
    </submittedName>
</protein>
<proteinExistence type="predicted"/>
<name>M1DU18_SOLTU</name>
<dbReference type="InParanoid" id="M1DU18"/>
<dbReference type="EnsemblPlants" id="PGSC0003DMT400094390">
    <property type="protein sequence ID" value="PGSC0003DMT400094390"/>
    <property type="gene ID" value="PGSC0003DMG400043961"/>
</dbReference>
<keyword evidence="3" id="KW-1185">Reference proteome</keyword>
<evidence type="ECO:0000256" key="1">
    <source>
        <dbReference type="SAM" id="MobiDB-lite"/>
    </source>
</evidence>
<evidence type="ECO:0000313" key="2">
    <source>
        <dbReference type="EnsemblPlants" id="PGSC0003DMT400094390"/>
    </source>
</evidence>
<reference evidence="3" key="1">
    <citation type="journal article" date="2011" name="Nature">
        <title>Genome sequence and analysis of the tuber crop potato.</title>
        <authorList>
            <consortium name="The Potato Genome Sequencing Consortium"/>
        </authorList>
    </citation>
    <scope>NUCLEOTIDE SEQUENCE [LARGE SCALE GENOMIC DNA]</scope>
    <source>
        <strain evidence="3">cv. DM1-3 516 R44</strain>
    </source>
</reference>
<dbReference type="HOGENOM" id="CLU_2610681_0_0_1"/>
<feature type="compositionally biased region" description="Basic and acidic residues" evidence="1">
    <location>
        <begin position="1"/>
        <end position="36"/>
    </location>
</feature>